<reference evidence="3" key="1">
    <citation type="journal article" date="2013" name="Genome Announc.">
        <title>Draft genome sequence of the ascomycete Phaeoacremonium aleophilum strain UCR-PA7, a causal agent of the esca disease complex in grapevines.</title>
        <authorList>
            <person name="Blanco-Ulate B."/>
            <person name="Rolshausen P."/>
            <person name="Cantu D."/>
        </authorList>
    </citation>
    <scope>NUCLEOTIDE SEQUENCE [LARGE SCALE GENOMIC DNA]</scope>
    <source>
        <strain evidence="3">UCR-PA7</strain>
    </source>
</reference>
<dbReference type="AlphaFoldDB" id="R8BEM1"/>
<dbReference type="GeneID" id="19327433"/>
<feature type="region of interest" description="Disordered" evidence="1">
    <location>
        <begin position="101"/>
        <end position="121"/>
    </location>
</feature>
<dbReference type="HOGENOM" id="CLU_1251447_0_0_1"/>
<dbReference type="RefSeq" id="XP_007917466.1">
    <property type="nucleotide sequence ID" value="XM_007919275.1"/>
</dbReference>
<protein>
    <submittedName>
        <fullName evidence="2">Uncharacterized protein</fullName>
    </submittedName>
</protein>
<proteinExistence type="predicted"/>
<organism evidence="2 3">
    <name type="scientific">Phaeoacremonium minimum (strain UCR-PA7)</name>
    <name type="common">Esca disease fungus</name>
    <name type="synonym">Togninia minima</name>
    <dbReference type="NCBI Taxonomy" id="1286976"/>
    <lineage>
        <taxon>Eukaryota</taxon>
        <taxon>Fungi</taxon>
        <taxon>Dikarya</taxon>
        <taxon>Ascomycota</taxon>
        <taxon>Pezizomycotina</taxon>
        <taxon>Sordariomycetes</taxon>
        <taxon>Sordariomycetidae</taxon>
        <taxon>Togniniales</taxon>
        <taxon>Togniniaceae</taxon>
        <taxon>Phaeoacremonium</taxon>
    </lineage>
</organism>
<dbReference type="KEGG" id="tmn:UCRPA7_6744"/>
<evidence type="ECO:0000313" key="3">
    <source>
        <dbReference type="Proteomes" id="UP000014074"/>
    </source>
</evidence>
<sequence>MFPKPRVLAVKRIIDPEEYLDLMDREDAGNNTMVLDARPRPPQDDASAQSSIPQAEIESSAPYQPFHTDKRVAIYEYAPEQPSTAQQVALVSEMLGDSLQLEKPKPSKSKRKASPSFSPAQAPVKDTSVWVFGQPIEATRLDLGHYQITEEESFNMSTDDTRALPPSAIERERVLQRFGENEEQIVVTTRRRRGAGRAADTDDDGFFEDDCEVLDFADQRV</sequence>
<name>R8BEM1_PHAM7</name>
<gene>
    <name evidence="2" type="ORF">UCRPA7_6744</name>
</gene>
<dbReference type="OrthoDB" id="3938623at2759"/>
<dbReference type="Proteomes" id="UP000014074">
    <property type="component" value="Unassembled WGS sequence"/>
</dbReference>
<dbReference type="eggNOG" id="ENOG502QVCT">
    <property type="taxonomic scope" value="Eukaryota"/>
</dbReference>
<evidence type="ECO:0000256" key="1">
    <source>
        <dbReference type="SAM" id="MobiDB-lite"/>
    </source>
</evidence>
<evidence type="ECO:0000313" key="2">
    <source>
        <dbReference type="EMBL" id="EON97743.1"/>
    </source>
</evidence>
<feature type="region of interest" description="Disordered" evidence="1">
    <location>
        <begin position="30"/>
        <end position="65"/>
    </location>
</feature>
<keyword evidence="3" id="KW-1185">Reference proteome</keyword>
<accession>R8BEM1</accession>
<dbReference type="EMBL" id="KB933261">
    <property type="protein sequence ID" value="EON97743.1"/>
    <property type="molecule type" value="Genomic_DNA"/>
</dbReference>